<evidence type="ECO:0000256" key="2">
    <source>
        <dbReference type="ARBA" id="ARBA00023012"/>
    </source>
</evidence>
<evidence type="ECO:0000256" key="4">
    <source>
        <dbReference type="ARBA" id="ARBA00023125"/>
    </source>
</evidence>
<dbReference type="InterPro" id="IPR007492">
    <property type="entry name" value="LytTR_DNA-bd_dom"/>
</dbReference>
<evidence type="ECO:0000313" key="10">
    <source>
        <dbReference type="Proteomes" id="UP000078454"/>
    </source>
</evidence>
<dbReference type="Gene3D" id="2.40.50.1020">
    <property type="entry name" value="LytTr DNA-binding domain"/>
    <property type="match status" value="1"/>
</dbReference>
<evidence type="ECO:0000256" key="3">
    <source>
        <dbReference type="ARBA" id="ARBA00023015"/>
    </source>
</evidence>
<keyword evidence="2" id="KW-0902">Two-component regulatory system</keyword>
<sequence>MKHGFTVAIVEDNYWVGQLLENYCQQCGLQVISIVSDGEQFLRDYDQLQPDILLMDIGLEGKLDGISVVQALRLSGYQMKVIMVSGTTNTEHILTAFHELDSVYFLSKPVMLPKFQAAIRKTIAEIQLERSRTSEEPQPGSAKWITVKNQKSQLPISEDAILFVEKEDKRLSRIHLVNGAQMESSSNLSDILAQSTPHMFSPFKGYLVNLRHVVSFVKESGFPTSRRFVIHLRHTSVKIPLSRDLQKEFAKLLQEVK</sequence>
<dbReference type="CDD" id="cd00156">
    <property type="entry name" value="REC"/>
    <property type="match status" value="1"/>
</dbReference>
<organism evidence="9 10">
    <name type="scientific">Paenibacillus oryzisoli</name>
    <dbReference type="NCBI Taxonomy" id="1850517"/>
    <lineage>
        <taxon>Bacteria</taxon>
        <taxon>Bacillati</taxon>
        <taxon>Bacillota</taxon>
        <taxon>Bacilli</taxon>
        <taxon>Bacillales</taxon>
        <taxon>Paenibacillaceae</taxon>
        <taxon>Paenibacillus</taxon>
    </lineage>
</organism>
<keyword evidence="1 6" id="KW-0597">Phosphoprotein</keyword>
<dbReference type="Proteomes" id="UP000078454">
    <property type="component" value="Unassembled WGS sequence"/>
</dbReference>
<dbReference type="PANTHER" id="PTHR48111:SF1">
    <property type="entry name" value="TWO-COMPONENT RESPONSE REGULATOR ORR33"/>
    <property type="match status" value="1"/>
</dbReference>
<protein>
    <recommendedName>
        <fullName evidence="11">Response regulatory domain-containing protein</fullName>
    </recommendedName>
</protein>
<dbReference type="GO" id="GO:0006355">
    <property type="term" value="P:regulation of DNA-templated transcription"/>
    <property type="evidence" value="ECO:0007669"/>
    <property type="project" value="TreeGrafter"/>
</dbReference>
<dbReference type="GO" id="GO:0000976">
    <property type="term" value="F:transcription cis-regulatory region binding"/>
    <property type="evidence" value="ECO:0007669"/>
    <property type="project" value="TreeGrafter"/>
</dbReference>
<evidence type="ECO:0000256" key="5">
    <source>
        <dbReference type="ARBA" id="ARBA00023163"/>
    </source>
</evidence>
<feature type="domain" description="Response regulatory" evidence="7">
    <location>
        <begin position="6"/>
        <end position="123"/>
    </location>
</feature>
<dbReference type="STRING" id="1850517.A8708_02385"/>
<dbReference type="SMART" id="SM00850">
    <property type="entry name" value="LytTR"/>
    <property type="match status" value="1"/>
</dbReference>
<evidence type="ECO:0000256" key="1">
    <source>
        <dbReference type="ARBA" id="ARBA00022553"/>
    </source>
</evidence>
<dbReference type="GO" id="GO:0000156">
    <property type="term" value="F:phosphorelay response regulator activity"/>
    <property type="evidence" value="ECO:0007669"/>
    <property type="project" value="TreeGrafter"/>
</dbReference>
<dbReference type="InterPro" id="IPR011006">
    <property type="entry name" value="CheY-like_superfamily"/>
</dbReference>
<dbReference type="Pfam" id="PF00072">
    <property type="entry name" value="Response_reg"/>
    <property type="match status" value="1"/>
</dbReference>
<dbReference type="SMART" id="SM00448">
    <property type="entry name" value="REC"/>
    <property type="match status" value="1"/>
</dbReference>
<dbReference type="Pfam" id="PF04397">
    <property type="entry name" value="LytTR"/>
    <property type="match status" value="1"/>
</dbReference>
<dbReference type="InterPro" id="IPR039420">
    <property type="entry name" value="WalR-like"/>
</dbReference>
<gene>
    <name evidence="9" type="ORF">A8708_02385</name>
</gene>
<accession>A0A198A7G3</accession>
<name>A0A198A7G3_9BACL</name>
<dbReference type="GO" id="GO:0005829">
    <property type="term" value="C:cytosol"/>
    <property type="evidence" value="ECO:0007669"/>
    <property type="project" value="TreeGrafter"/>
</dbReference>
<dbReference type="EMBL" id="LYPB01000073">
    <property type="protein sequence ID" value="OAS17087.1"/>
    <property type="molecule type" value="Genomic_DNA"/>
</dbReference>
<keyword evidence="5" id="KW-0804">Transcription</keyword>
<dbReference type="InterPro" id="IPR001789">
    <property type="entry name" value="Sig_transdc_resp-reg_receiver"/>
</dbReference>
<evidence type="ECO:0000259" key="7">
    <source>
        <dbReference type="PROSITE" id="PS50110"/>
    </source>
</evidence>
<dbReference type="SUPFAM" id="SSF52172">
    <property type="entry name" value="CheY-like"/>
    <property type="match status" value="1"/>
</dbReference>
<evidence type="ECO:0008006" key="11">
    <source>
        <dbReference type="Google" id="ProtNLM"/>
    </source>
</evidence>
<evidence type="ECO:0000313" key="9">
    <source>
        <dbReference type="EMBL" id="OAS17087.1"/>
    </source>
</evidence>
<reference evidence="9 10" key="1">
    <citation type="submission" date="2016-05" db="EMBL/GenBank/DDBJ databases">
        <title>Paenibacillus sp. 1ZS3-15 nov., isolated from the rhizosphere soil.</title>
        <authorList>
            <person name="Zhang X.X."/>
            <person name="Zhang J."/>
        </authorList>
    </citation>
    <scope>NUCLEOTIDE SEQUENCE [LARGE SCALE GENOMIC DNA]</scope>
    <source>
        <strain evidence="9 10">1ZS3-15</strain>
    </source>
</reference>
<feature type="modified residue" description="4-aspartylphosphate" evidence="6">
    <location>
        <position position="56"/>
    </location>
</feature>
<dbReference type="PROSITE" id="PS50930">
    <property type="entry name" value="HTH_LYTTR"/>
    <property type="match status" value="1"/>
</dbReference>
<feature type="domain" description="HTH LytTR-type" evidence="8">
    <location>
        <begin position="145"/>
        <end position="255"/>
    </location>
</feature>
<dbReference type="PROSITE" id="PS50110">
    <property type="entry name" value="RESPONSE_REGULATORY"/>
    <property type="match status" value="1"/>
</dbReference>
<keyword evidence="3" id="KW-0805">Transcription regulation</keyword>
<dbReference type="RefSeq" id="WP_068666388.1">
    <property type="nucleotide sequence ID" value="NZ_LYPB01000073.1"/>
</dbReference>
<dbReference type="GO" id="GO:0032993">
    <property type="term" value="C:protein-DNA complex"/>
    <property type="evidence" value="ECO:0007669"/>
    <property type="project" value="TreeGrafter"/>
</dbReference>
<keyword evidence="10" id="KW-1185">Reference proteome</keyword>
<evidence type="ECO:0000256" key="6">
    <source>
        <dbReference type="PROSITE-ProRule" id="PRU00169"/>
    </source>
</evidence>
<proteinExistence type="predicted"/>
<comment type="caution">
    <text evidence="9">The sequence shown here is derived from an EMBL/GenBank/DDBJ whole genome shotgun (WGS) entry which is preliminary data.</text>
</comment>
<evidence type="ECO:0000259" key="8">
    <source>
        <dbReference type="PROSITE" id="PS50930"/>
    </source>
</evidence>
<dbReference type="Gene3D" id="3.40.50.2300">
    <property type="match status" value="1"/>
</dbReference>
<dbReference type="OrthoDB" id="2962330at2"/>
<keyword evidence="4" id="KW-0238">DNA-binding</keyword>
<dbReference type="AlphaFoldDB" id="A0A198A7G3"/>
<dbReference type="PANTHER" id="PTHR48111">
    <property type="entry name" value="REGULATOR OF RPOS"/>
    <property type="match status" value="1"/>
</dbReference>